<reference evidence="1 2" key="1">
    <citation type="submission" date="2013-09" db="EMBL/GenBank/DDBJ databases">
        <authorList>
            <person name="Zeng Z."/>
            <person name="Chen C."/>
        </authorList>
    </citation>
    <scope>NUCLEOTIDE SEQUENCE [LARGE SCALE GENOMIC DNA]</scope>
    <source>
        <strain evidence="1 2">GH29-5</strain>
    </source>
</reference>
<dbReference type="EMBL" id="JRLW01000040">
    <property type="protein sequence ID" value="KGO85653.1"/>
    <property type="molecule type" value="Genomic_DNA"/>
</dbReference>
<dbReference type="OrthoDB" id="1241436at2"/>
<dbReference type="AlphaFoldDB" id="A0A0A2M2L1"/>
<dbReference type="RefSeq" id="WP_026981738.1">
    <property type="nucleotide sequence ID" value="NZ_JRLW01000040.1"/>
</dbReference>
<evidence type="ECO:0000313" key="1">
    <source>
        <dbReference type="EMBL" id="KGO85653.1"/>
    </source>
</evidence>
<keyword evidence="2" id="KW-1185">Reference proteome</keyword>
<evidence type="ECO:0000313" key="2">
    <source>
        <dbReference type="Proteomes" id="UP000030121"/>
    </source>
</evidence>
<accession>A0A0A2M2L1</accession>
<gene>
    <name evidence="1" type="ORF">Q764_13980</name>
</gene>
<name>A0A0A2M2L1_9FLAO</name>
<dbReference type="STRING" id="1121899.GCA_000430025_02346"/>
<proteinExistence type="predicted"/>
<sequence length="373" mass="44079">MRLNKIHQDLKELYKNKEQLSTILGVEFSHKEETELYTKILQVGQWYVAPFCFEKFDSYAIKLTPNKKLADSPVCLRSGWDHYSFSNSLITFLSFRQLKMLNTPNFAQYILDDWQILEELSIPFREYTNGLDTLEFLNEYLHNKDKQKYLSNPAEFYTNVYLDFWNHYYPARQQKEYVQLMHSMIKDESYFPDFKVEDYGIWNTRAYNAIGQRAYTLINIKTEEKENQLWQSFIQPHGFDAVEFDFGFIPYTTSSSFQLDPIISKFNPELGYFSKWRSHPLYEAGQILNKNKSAYNGHAHIKAAKVIDEELKDPVTAWNALVSAGYWSGVNFGRPNIEAWNAAIDLSGKHGWTEIYEVLTDQLEFYNYYKDKI</sequence>
<comment type="caution">
    <text evidence="1">The sequence shown here is derived from an EMBL/GenBank/DDBJ whole genome shotgun (WGS) entry which is preliminary data.</text>
</comment>
<organism evidence="1 2">
    <name type="scientific">Flavobacterium suncheonense GH29-5 = DSM 17707</name>
    <dbReference type="NCBI Taxonomy" id="1121899"/>
    <lineage>
        <taxon>Bacteria</taxon>
        <taxon>Pseudomonadati</taxon>
        <taxon>Bacteroidota</taxon>
        <taxon>Flavobacteriia</taxon>
        <taxon>Flavobacteriales</taxon>
        <taxon>Flavobacteriaceae</taxon>
        <taxon>Flavobacterium</taxon>
    </lineage>
</organism>
<protein>
    <submittedName>
        <fullName evidence="1">Uncharacterized protein</fullName>
    </submittedName>
</protein>
<dbReference type="Proteomes" id="UP000030121">
    <property type="component" value="Unassembled WGS sequence"/>
</dbReference>